<dbReference type="RefSeq" id="WP_409931732.1">
    <property type="nucleotide sequence ID" value="NZ_CAKMTQ010000043.1"/>
</dbReference>
<dbReference type="AlphaFoldDB" id="A0AAU9QA04"/>
<comment type="caution">
    <text evidence="2">The sequence shown here is derived from an EMBL/GenBank/DDBJ whole genome shotgun (WGS) entry which is preliminary data.</text>
</comment>
<dbReference type="SUPFAM" id="SSF47413">
    <property type="entry name" value="lambda repressor-like DNA-binding domains"/>
    <property type="match status" value="1"/>
</dbReference>
<dbReference type="EMBL" id="CAKMTQ010000043">
    <property type="protein sequence ID" value="CAH1537242.1"/>
    <property type="molecule type" value="Genomic_DNA"/>
</dbReference>
<name>A0AAU9QA04_9VIBR</name>
<reference evidence="2" key="1">
    <citation type="submission" date="2022-01" db="EMBL/GenBank/DDBJ databases">
        <authorList>
            <person name="Lagorce A."/>
        </authorList>
    </citation>
    <scope>NUCLEOTIDE SEQUENCE</scope>
    <source>
        <strain evidence="2">Th15_F1_D04</strain>
    </source>
</reference>
<dbReference type="CDD" id="cd00093">
    <property type="entry name" value="HTH_XRE"/>
    <property type="match status" value="1"/>
</dbReference>
<dbReference type="Pfam" id="PF01381">
    <property type="entry name" value="HTH_3"/>
    <property type="match status" value="1"/>
</dbReference>
<dbReference type="Proteomes" id="UP001295420">
    <property type="component" value="Unassembled WGS sequence"/>
</dbReference>
<dbReference type="InterPro" id="IPR010982">
    <property type="entry name" value="Lambda_DNA-bd_dom_sf"/>
</dbReference>
<evidence type="ECO:0000313" key="3">
    <source>
        <dbReference type="Proteomes" id="UP001295420"/>
    </source>
</evidence>
<evidence type="ECO:0000313" key="2">
    <source>
        <dbReference type="EMBL" id="CAH1537242.1"/>
    </source>
</evidence>
<gene>
    <name evidence="2" type="ORF">THF1D04_480002</name>
</gene>
<dbReference type="Gene3D" id="1.10.260.40">
    <property type="entry name" value="lambda repressor-like DNA-binding domains"/>
    <property type="match status" value="1"/>
</dbReference>
<dbReference type="GO" id="GO:0003677">
    <property type="term" value="F:DNA binding"/>
    <property type="evidence" value="ECO:0007669"/>
    <property type="project" value="InterPro"/>
</dbReference>
<dbReference type="InterPro" id="IPR001387">
    <property type="entry name" value="Cro/C1-type_HTH"/>
</dbReference>
<evidence type="ECO:0000259" key="1">
    <source>
        <dbReference type="PROSITE" id="PS50943"/>
    </source>
</evidence>
<feature type="domain" description="HTH cro/C1-type" evidence="1">
    <location>
        <begin position="6"/>
        <end position="69"/>
    </location>
</feature>
<organism evidence="2 3">
    <name type="scientific">Vibrio owensii</name>
    <dbReference type="NCBI Taxonomy" id="696485"/>
    <lineage>
        <taxon>Bacteria</taxon>
        <taxon>Pseudomonadati</taxon>
        <taxon>Pseudomonadota</taxon>
        <taxon>Gammaproteobacteria</taxon>
        <taxon>Vibrionales</taxon>
        <taxon>Vibrionaceae</taxon>
        <taxon>Vibrio</taxon>
    </lineage>
</organism>
<proteinExistence type="predicted"/>
<protein>
    <submittedName>
        <fullName evidence="2">Transcriptional regulator</fullName>
    </submittedName>
</protein>
<dbReference type="SMART" id="SM00530">
    <property type="entry name" value="HTH_XRE"/>
    <property type="match status" value="1"/>
</dbReference>
<accession>A0AAU9QA04</accession>
<dbReference type="PROSITE" id="PS50943">
    <property type="entry name" value="HTH_CROC1"/>
    <property type="match status" value="1"/>
</dbReference>
<sequence>MFGAYLKKLRLEKGLTQKGLSTYLNLASPEFVSINSVSVSRWERDTTTPHPVRAIKILRTLTNDLMPYLTSLEWKDEEDIMSRMVYERFYSTKAAIYSASYSRVGDISTPTIIEKMIDPDVDKTFFESIQNFLHTSQSSYSGLEELDLYHLYKTKKLLLNVYIDKQSLEIVGHNLAVFFDCADLDATLITPYSTLPFDKLKPYSKNTPLAICSLSRFATSEAAFDIVHANFVRFMGQHANIHLYYHYLSDPLFLDYLVEIGAEKVGYDTPNPYGAVKIGSQAFRHGLLKIESAVILSRPEIVRLLKKSGISEDTKAD</sequence>